<dbReference type="InterPro" id="IPR044730">
    <property type="entry name" value="RNase_H-like_dom_plant"/>
</dbReference>
<dbReference type="PANTHER" id="PTHR47723:SF19">
    <property type="entry name" value="POLYNUCLEOTIDYL TRANSFERASE, RIBONUCLEASE H-LIKE SUPERFAMILY PROTEIN"/>
    <property type="match status" value="1"/>
</dbReference>
<evidence type="ECO:0000313" key="2">
    <source>
        <dbReference type="EMBL" id="KAK4272272.1"/>
    </source>
</evidence>
<dbReference type="InterPro" id="IPR036397">
    <property type="entry name" value="RNaseH_sf"/>
</dbReference>
<evidence type="ECO:0000259" key="1">
    <source>
        <dbReference type="Pfam" id="PF13456"/>
    </source>
</evidence>
<name>A0AAE1MLF5_9FABA</name>
<evidence type="ECO:0000313" key="3">
    <source>
        <dbReference type="Proteomes" id="UP001293593"/>
    </source>
</evidence>
<keyword evidence="3" id="KW-1185">Reference proteome</keyword>
<proteinExistence type="predicted"/>
<dbReference type="PANTHER" id="PTHR47723">
    <property type="entry name" value="OS05G0353850 PROTEIN"/>
    <property type="match status" value="1"/>
</dbReference>
<reference evidence="2" key="1">
    <citation type="submission" date="2023-10" db="EMBL/GenBank/DDBJ databases">
        <title>Chromosome-level genome of the transformable northern wattle, Acacia crassicarpa.</title>
        <authorList>
            <person name="Massaro I."/>
            <person name="Sinha N.R."/>
            <person name="Poethig S."/>
            <person name="Leichty A.R."/>
        </authorList>
    </citation>
    <scope>NUCLEOTIDE SEQUENCE</scope>
    <source>
        <strain evidence="2">Acra3RX</strain>
        <tissue evidence="2">Leaf</tissue>
    </source>
</reference>
<dbReference type="Proteomes" id="UP001293593">
    <property type="component" value="Unassembled WGS sequence"/>
</dbReference>
<dbReference type="InterPro" id="IPR012337">
    <property type="entry name" value="RNaseH-like_sf"/>
</dbReference>
<dbReference type="GO" id="GO:0003676">
    <property type="term" value="F:nucleic acid binding"/>
    <property type="evidence" value="ECO:0007669"/>
    <property type="project" value="InterPro"/>
</dbReference>
<accession>A0AAE1MLF5</accession>
<dbReference type="Gene3D" id="3.30.420.10">
    <property type="entry name" value="Ribonuclease H-like superfamily/Ribonuclease H"/>
    <property type="match status" value="1"/>
</dbReference>
<dbReference type="InterPro" id="IPR053151">
    <property type="entry name" value="RNase_H-like"/>
</dbReference>
<dbReference type="InterPro" id="IPR002156">
    <property type="entry name" value="RNaseH_domain"/>
</dbReference>
<protein>
    <recommendedName>
        <fullName evidence="1">RNase H type-1 domain-containing protein</fullName>
    </recommendedName>
</protein>
<gene>
    <name evidence="2" type="ORF">QN277_020854</name>
</gene>
<dbReference type="AlphaFoldDB" id="A0AAE1MLF5"/>
<organism evidence="2 3">
    <name type="scientific">Acacia crassicarpa</name>
    <name type="common">northern wattle</name>
    <dbReference type="NCBI Taxonomy" id="499986"/>
    <lineage>
        <taxon>Eukaryota</taxon>
        <taxon>Viridiplantae</taxon>
        <taxon>Streptophyta</taxon>
        <taxon>Embryophyta</taxon>
        <taxon>Tracheophyta</taxon>
        <taxon>Spermatophyta</taxon>
        <taxon>Magnoliopsida</taxon>
        <taxon>eudicotyledons</taxon>
        <taxon>Gunneridae</taxon>
        <taxon>Pentapetalae</taxon>
        <taxon>rosids</taxon>
        <taxon>fabids</taxon>
        <taxon>Fabales</taxon>
        <taxon>Fabaceae</taxon>
        <taxon>Caesalpinioideae</taxon>
        <taxon>mimosoid clade</taxon>
        <taxon>Acacieae</taxon>
        <taxon>Acacia</taxon>
    </lineage>
</organism>
<comment type="caution">
    <text evidence="2">The sequence shown here is derived from an EMBL/GenBank/DDBJ whole genome shotgun (WGS) entry which is preliminary data.</text>
</comment>
<dbReference type="Pfam" id="PF13456">
    <property type="entry name" value="RVT_3"/>
    <property type="match status" value="1"/>
</dbReference>
<feature type="domain" description="RNase H type-1" evidence="1">
    <location>
        <begin position="47"/>
        <end position="158"/>
    </location>
</feature>
<dbReference type="GO" id="GO:0004523">
    <property type="term" value="F:RNA-DNA hybrid ribonuclease activity"/>
    <property type="evidence" value="ECO:0007669"/>
    <property type="project" value="InterPro"/>
</dbReference>
<sequence>MQLPSHGEWSEPKAKALDFPTGHARRGIGDPPPVNTVRIDVDESIRQHHQAACGGVLRNSQGEWLMGYHKTLGLRSIIEAEIYAILLGFQIGLQMNFQRIVIYSDSLDAINILMRDSPPNHPLKDIIGEARDLLFRDWNVELHYTSRDNISCADFMAK</sequence>
<dbReference type="EMBL" id="JAWXYG010000005">
    <property type="protein sequence ID" value="KAK4272272.1"/>
    <property type="molecule type" value="Genomic_DNA"/>
</dbReference>
<dbReference type="SUPFAM" id="SSF53098">
    <property type="entry name" value="Ribonuclease H-like"/>
    <property type="match status" value="1"/>
</dbReference>
<dbReference type="CDD" id="cd06222">
    <property type="entry name" value="RNase_H_like"/>
    <property type="match status" value="1"/>
</dbReference>